<feature type="transmembrane region" description="Helical" evidence="1">
    <location>
        <begin position="77"/>
        <end position="102"/>
    </location>
</feature>
<keyword evidence="1" id="KW-1133">Transmembrane helix</keyword>
<accession>A0ABN8ABH8</accession>
<evidence type="ECO:0000313" key="2">
    <source>
        <dbReference type="EMBL" id="CAG9621536.1"/>
    </source>
</evidence>
<keyword evidence="1" id="KW-0472">Membrane</keyword>
<protein>
    <submittedName>
        <fullName evidence="2">Uncharacterized protein</fullName>
    </submittedName>
</protein>
<organism evidence="2 3">
    <name type="scientific">Sutcliffiella rhizosphaerae</name>
    <dbReference type="NCBI Taxonomy" id="2880967"/>
    <lineage>
        <taxon>Bacteria</taxon>
        <taxon>Bacillati</taxon>
        <taxon>Bacillota</taxon>
        <taxon>Bacilli</taxon>
        <taxon>Bacillales</taxon>
        <taxon>Bacillaceae</taxon>
        <taxon>Sutcliffiella</taxon>
    </lineage>
</organism>
<reference evidence="2 3" key="1">
    <citation type="submission" date="2021-10" db="EMBL/GenBank/DDBJ databases">
        <authorList>
            <person name="Criscuolo A."/>
        </authorList>
    </citation>
    <scope>NUCLEOTIDE SEQUENCE [LARGE SCALE GENOMIC DNA]</scope>
    <source>
        <strain evidence="3">CIP 111883</strain>
    </source>
</reference>
<name>A0ABN8ABH8_9BACI</name>
<feature type="transmembrane region" description="Helical" evidence="1">
    <location>
        <begin position="5"/>
        <end position="25"/>
    </location>
</feature>
<keyword evidence="1" id="KW-0812">Transmembrane</keyword>
<feature type="transmembrane region" description="Helical" evidence="1">
    <location>
        <begin position="114"/>
        <end position="131"/>
    </location>
</feature>
<proteinExistence type="predicted"/>
<gene>
    <name evidence="2" type="ORF">BACCIP111883_02309</name>
</gene>
<feature type="transmembrane region" description="Helical" evidence="1">
    <location>
        <begin position="37"/>
        <end position="57"/>
    </location>
</feature>
<evidence type="ECO:0000313" key="3">
    <source>
        <dbReference type="Proteomes" id="UP000789833"/>
    </source>
</evidence>
<dbReference type="RefSeq" id="WP_230501423.1">
    <property type="nucleotide sequence ID" value="NZ_CAKJTJ010000011.1"/>
</dbReference>
<keyword evidence="3" id="KW-1185">Reference proteome</keyword>
<dbReference type="Proteomes" id="UP000789833">
    <property type="component" value="Unassembled WGS sequence"/>
</dbReference>
<evidence type="ECO:0000256" key="1">
    <source>
        <dbReference type="SAM" id="Phobius"/>
    </source>
</evidence>
<dbReference type="EMBL" id="CAKJTJ010000011">
    <property type="protein sequence ID" value="CAG9621536.1"/>
    <property type="molecule type" value="Genomic_DNA"/>
</dbReference>
<sequence>MKFLYYFLSTIIVGIIFYVGLNHQTRFHEIANTTYNLMPLLIYTTVFPIVIGMLFRVPKLIMEMVAKQKWTFNWKKVVAIGVPSLYLACIPLLGMVFGLNVWLAKQVLHLGDPILPTTAGIVFGYILLDSLHD</sequence>
<comment type="caution">
    <text evidence="2">The sequence shown here is derived from an EMBL/GenBank/DDBJ whole genome shotgun (WGS) entry which is preliminary data.</text>
</comment>